<reference evidence="7" key="1">
    <citation type="submission" date="2024-07" db="EMBL/GenBank/DDBJ databases">
        <title>Complete genome sequence of Prevotella sp. YM-2024 GTC17253.</title>
        <authorList>
            <person name="Hayashi M."/>
            <person name="Muto Y."/>
            <person name="Tanaka K."/>
            <person name="Niwa H."/>
        </authorList>
    </citation>
    <scope>NUCLEOTIDE SEQUENCE</scope>
    <source>
        <strain evidence="7">GTC17253</strain>
    </source>
</reference>
<accession>A0AB33ILZ7</accession>
<keyword evidence="3" id="KW-0285">Flavoprotein</keyword>
<evidence type="ECO:0000256" key="1">
    <source>
        <dbReference type="ARBA" id="ARBA00001917"/>
    </source>
</evidence>
<dbReference type="CDD" id="cd02151">
    <property type="entry name" value="nitroreductase"/>
    <property type="match status" value="1"/>
</dbReference>
<dbReference type="EMBL" id="AP035785">
    <property type="protein sequence ID" value="BFO70456.1"/>
    <property type="molecule type" value="Genomic_DNA"/>
</dbReference>
<sequence length="139" mass="15383">MSPTSKNQRSWQFIVVTDAAVLQEMSMAKDAGSAFLADAPMAIVVVGDAEQNSCWIEDGAIAAISMQYQIEDLGLGSCWIQIRGRHQKDGTSSNSVIQRLLHLHQSQDVLCVLAVGHPADVRKPQSEEMLKWEQVKYLK</sequence>
<feature type="domain" description="Nitroreductase" evidence="6">
    <location>
        <begin position="29"/>
        <end position="117"/>
    </location>
</feature>
<dbReference type="InterPro" id="IPR029479">
    <property type="entry name" value="Nitroreductase"/>
</dbReference>
<dbReference type="PANTHER" id="PTHR43673:SF2">
    <property type="entry name" value="NITROREDUCTASE"/>
    <property type="match status" value="1"/>
</dbReference>
<comment type="similarity">
    <text evidence="2">Belongs to the nitroreductase family.</text>
</comment>
<evidence type="ECO:0000259" key="6">
    <source>
        <dbReference type="Pfam" id="PF00881"/>
    </source>
</evidence>
<evidence type="ECO:0000256" key="2">
    <source>
        <dbReference type="ARBA" id="ARBA00007118"/>
    </source>
</evidence>
<dbReference type="Pfam" id="PF00881">
    <property type="entry name" value="Nitroreductase"/>
    <property type="match status" value="1"/>
</dbReference>
<organism evidence="7">
    <name type="scientific">Prevotella sp. GTC17253</name>
    <dbReference type="NCBI Taxonomy" id="3236793"/>
    <lineage>
        <taxon>Bacteria</taxon>
        <taxon>Pseudomonadati</taxon>
        <taxon>Bacteroidota</taxon>
        <taxon>Bacteroidia</taxon>
        <taxon>Bacteroidales</taxon>
        <taxon>Prevotellaceae</taxon>
        <taxon>Prevotella</taxon>
    </lineage>
</organism>
<dbReference type="SUPFAM" id="SSF55469">
    <property type="entry name" value="FMN-dependent nitroreductase-like"/>
    <property type="match status" value="1"/>
</dbReference>
<evidence type="ECO:0000256" key="5">
    <source>
        <dbReference type="ARBA" id="ARBA00023002"/>
    </source>
</evidence>
<proteinExistence type="inferred from homology"/>
<gene>
    <name evidence="7" type="ORF">GTC17253_04220</name>
</gene>
<dbReference type="GO" id="GO:0016491">
    <property type="term" value="F:oxidoreductase activity"/>
    <property type="evidence" value="ECO:0007669"/>
    <property type="project" value="UniProtKB-KW"/>
</dbReference>
<protein>
    <submittedName>
        <fullName evidence="7">Nitroreductase family protein</fullName>
    </submittedName>
</protein>
<name>A0AB33ILZ7_9BACT</name>
<comment type="cofactor">
    <cofactor evidence="1">
        <name>FMN</name>
        <dbReference type="ChEBI" id="CHEBI:58210"/>
    </cofactor>
</comment>
<evidence type="ECO:0000256" key="3">
    <source>
        <dbReference type="ARBA" id="ARBA00022630"/>
    </source>
</evidence>
<dbReference type="AlphaFoldDB" id="A0AB33ILZ7"/>
<evidence type="ECO:0000256" key="4">
    <source>
        <dbReference type="ARBA" id="ARBA00022643"/>
    </source>
</evidence>
<dbReference type="Gene3D" id="3.40.109.10">
    <property type="entry name" value="NADH Oxidase"/>
    <property type="match status" value="1"/>
</dbReference>
<dbReference type="InterPro" id="IPR000415">
    <property type="entry name" value="Nitroreductase-like"/>
</dbReference>
<evidence type="ECO:0000313" key="7">
    <source>
        <dbReference type="EMBL" id="BFO70456.1"/>
    </source>
</evidence>
<keyword evidence="4" id="KW-0288">FMN</keyword>
<keyword evidence="5" id="KW-0560">Oxidoreductase</keyword>
<dbReference type="PANTHER" id="PTHR43673">
    <property type="entry name" value="NAD(P)H NITROREDUCTASE YDGI-RELATED"/>
    <property type="match status" value="1"/>
</dbReference>